<evidence type="ECO:0000256" key="1">
    <source>
        <dbReference type="ARBA" id="ARBA00006975"/>
    </source>
</evidence>
<accession>A0A8S5UHK8</accession>
<dbReference type="InterPro" id="IPR037124">
    <property type="entry name" value="Chaperonin_GroES_sf"/>
</dbReference>
<dbReference type="Pfam" id="PF00166">
    <property type="entry name" value="Cpn10"/>
    <property type="match status" value="1"/>
</dbReference>
<dbReference type="EMBL" id="BK016090">
    <property type="protein sequence ID" value="DAF93938.1"/>
    <property type="molecule type" value="Genomic_DNA"/>
</dbReference>
<dbReference type="Gene3D" id="2.30.33.40">
    <property type="entry name" value="GroES chaperonin"/>
    <property type="match status" value="1"/>
</dbReference>
<dbReference type="GO" id="GO:0051087">
    <property type="term" value="F:protein-folding chaperone binding"/>
    <property type="evidence" value="ECO:0007669"/>
    <property type="project" value="TreeGrafter"/>
</dbReference>
<sequence length="93" mass="9716">MAITPLYDKVVIRPLISDQTTSGGIVIPGTADNSDRGVVVAVGEGHILRDGSIRPLRVKVGDTVITSMTTATVEVDGEELKVCLEGDLIGIIS</sequence>
<name>A0A8S5UHK8_9CAUD</name>
<dbReference type="GO" id="GO:0044183">
    <property type="term" value="F:protein folding chaperone"/>
    <property type="evidence" value="ECO:0007669"/>
    <property type="project" value="InterPro"/>
</dbReference>
<proteinExistence type="inferred from homology"/>
<dbReference type="SMART" id="SM00883">
    <property type="entry name" value="Cpn10"/>
    <property type="match status" value="1"/>
</dbReference>
<keyword evidence="2" id="KW-0143">Chaperone</keyword>
<reference evidence="3" key="1">
    <citation type="journal article" date="2021" name="Proc. Natl. Acad. Sci. U.S.A.">
        <title>A Catalog of Tens of Thousands of Viruses from Human Metagenomes Reveals Hidden Associations with Chronic Diseases.</title>
        <authorList>
            <person name="Tisza M.J."/>
            <person name="Buck C.B."/>
        </authorList>
    </citation>
    <scope>NUCLEOTIDE SEQUENCE</scope>
    <source>
        <strain evidence="3">Ctu2j3</strain>
    </source>
</reference>
<dbReference type="FunFam" id="2.30.33.40:FF:000001">
    <property type="entry name" value="10 kDa chaperonin"/>
    <property type="match status" value="1"/>
</dbReference>
<dbReference type="CDD" id="cd00320">
    <property type="entry name" value="cpn10"/>
    <property type="match status" value="1"/>
</dbReference>
<dbReference type="InterPro" id="IPR011032">
    <property type="entry name" value="GroES-like_sf"/>
</dbReference>
<dbReference type="GO" id="GO:0051082">
    <property type="term" value="F:unfolded protein binding"/>
    <property type="evidence" value="ECO:0007669"/>
    <property type="project" value="TreeGrafter"/>
</dbReference>
<comment type="similarity">
    <text evidence="1">Belongs to the GroES chaperonin family.</text>
</comment>
<dbReference type="GO" id="GO:0005524">
    <property type="term" value="F:ATP binding"/>
    <property type="evidence" value="ECO:0007669"/>
    <property type="project" value="InterPro"/>
</dbReference>
<dbReference type="PANTHER" id="PTHR10772">
    <property type="entry name" value="10 KDA HEAT SHOCK PROTEIN"/>
    <property type="match status" value="1"/>
</dbReference>
<evidence type="ECO:0000256" key="2">
    <source>
        <dbReference type="ARBA" id="ARBA00023186"/>
    </source>
</evidence>
<dbReference type="GO" id="GO:0046872">
    <property type="term" value="F:metal ion binding"/>
    <property type="evidence" value="ECO:0007669"/>
    <property type="project" value="TreeGrafter"/>
</dbReference>
<protein>
    <submittedName>
        <fullName evidence="3">Co-chaperonin</fullName>
    </submittedName>
</protein>
<organism evidence="3">
    <name type="scientific">Myoviridae sp. ctu2j3</name>
    <dbReference type="NCBI Taxonomy" id="2825197"/>
    <lineage>
        <taxon>Viruses</taxon>
        <taxon>Duplodnaviria</taxon>
        <taxon>Heunggongvirae</taxon>
        <taxon>Uroviricota</taxon>
        <taxon>Caudoviricetes</taxon>
    </lineage>
</organism>
<dbReference type="PROSITE" id="PS00681">
    <property type="entry name" value="CHAPERONINS_CPN10"/>
    <property type="match status" value="1"/>
</dbReference>
<dbReference type="InterPro" id="IPR020818">
    <property type="entry name" value="Chaperonin_GroES"/>
</dbReference>
<dbReference type="EMBL" id="BK016090">
    <property type="protein sequence ID" value="DAF93967.1"/>
    <property type="molecule type" value="Genomic_DNA"/>
</dbReference>
<dbReference type="InterPro" id="IPR018369">
    <property type="entry name" value="Chaprnonin_Cpn10_CS"/>
</dbReference>
<dbReference type="PRINTS" id="PR00297">
    <property type="entry name" value="CHAPERONIN10"/>
</dbReference>
<dbReference type="SUPFAM" id="SSF50129">
    <property type="entry name" value="GroES-like"/>
    <property type="match status" value="1"/>
</dbReference>
<evidence type="ECO:0000313" key="3">
    <source>
        <dbReference type="EMBL" id="DAF93967.1"/>
    </source>
</evidence>
<dbReference type="PANTHER" id="PTHR10772:SF58">
    <property type="entry name" value="CO-CHAPERONIN GROES"/>
    <property type="match status" value="1"/>
</dbReference>